<dbReference type="Proteomes" id="UP000305948">
    <property type="component" value="Unassembled WGS sequence"/>
</dbReference>
<dbReference type="EMBL" id="ML213506">
    <property type="protein sequence ID" value="TFK53966.1"/>
    <property type="molecule type" value="Genomic_DNA"/>
</dbReference>
<dbReference type="AlphaFoldDB" id="A0A5C3NC16"/>
<reference evidence="1 2" key="1">
    <citation type="journal article" date="2019" name="Nat. Ecol. Evol.">
        <title>Megaphylogeny resolves global patterns of mushroom evolution.</title>
        <authorList>
            <person name="Varga T."/>
            <person name="Krizsan K."/>
            <person name="Foldi C."/>
            <person name="Dima B."/>
            <person name="Sanchez-Garcia M."/>
            <person name="Sanchez-Ramirez S."/>
            <person name="Szollosi G.J."/>
            <person name="Szarkandi J.G."/>
            <person name="Papp V."/>
            <person name="Albert L."/>
            <person name="Andreopoulos W."/>
            <person name="Angelini C."/>
            <person name="Antonin V."/>
            <person name="Barry K.W."/>
            <person name="Bougher N.L."/>
            <person name="Buchanan P."/>
            <person name="Buyck B."/>
            <person name="Bense V."/>
            <person name="Catcheside P."/>
            <person name="Chovatia M."/>
            <person name="Cooper J."/>
            <person name="Damon W."/>
            <person name="Desjardin D."/>
            <person name="Finy P."/>
            <person name="Geml J."/>
            <person name="Haridas S."/>
            <person name="Hughes K."/>
            <person name="Justo A."/>
            <person name="Karasinski D."/>
            <person name="Kautmanova I."/>
            <person name="Kiss B."/>
            <person name="Kocsube S."/>
            <person name="Kotiranta H."/>
            <person name="LaButti K.M."/>
            <person name="Lechner B.E."/>
            <person name="Liimatainen K."/>
            <person name="Lipzen A."/>
            <person name="Lukacs Z."/>
            <person name="Mihaltcheva S."/>
            <person name="Morgado L.N."/>
            <person name="Niskanen T."/>
            <person name="Noordeloos M.E."/>
            <person name="Ohm R.A."/>
            <person name="Ortiz-Santana B."/>
            <person name="Ovrebo C."/>
            <person name="Racz N."/>
            <person name="Riley R."/>
            <person name="Savchenko A."/>
            <person name="Shiryaev A."/>
            <person name="Soop K."/>
            <person name="Spirin V."/>
            <person name="Szebenyi C."/>
            <person name="Tomsovsky M."/>
            <person name="Tulloss R.E."/>
            <person name="Uehling J."/>
            <person name="Grigoriev I.V."/>
            <person name="Vagvolgyi C."/>
            <person name="Papp T."/>
            <person name="Martin F.M."/>
            <person name="Miettinen O."/>
            <person name="Hibbett D.S."/>
            <person name="Nagy L.G."/>
        </authorList>
    </citation>
    <scope>NUCLEOTIDE SEQUENCE [LARGE SCALE GENOMIC DNA]</scope>
    <source>
        <strain evidence="1 2">OMC1185</strain>
    </source>
</reference>
<sequence length="158" mass="18610">MTSWNTPAYRRLELVDIITQASRILYTNHPRYSRQPPQTFAGILLLTIVPCSDIYYQVFNVDRSIADARVARFTQERRQCVCPHCPRYNSHGGRWYNIRVEEDIEPALLEILDCLIVPVASSLRDTECLRHGTLRHSNQNWLRPFESGRRDHLRFIKK</sequence>
<keyword evidence="2" id="KW-1185">Reference proteome</keyword>
<organism evidence="1 2">
    <name type="scientific">Heliocybe sulcata</name>
    <dbReference type="NCBI Taxonomy" id="5364"/>
    <lineage>
        <taxon>Eukaryota</taxon>
        <taxon>Fungi</taxon>
        <taxon>Dikarya</taxon>
        <taxon>Basidiomycota</taxon>
        <taxon>Agaricomycotina</taxon>
        <taxon>Agaricomycetes</taxon>
        <taxon>Gloeophyllales</taxon>
        <taxon>Gloeophyllaceae</taxon>
        <taxon>Heliocybe</taxon>
    </lineage>
</organism>
<protein>
    <submittedName>
        <fullName evidence="1">Uncharacterized protein</fullName>
    </submittedName>
</protein>
<name>A0A5C3NC16_9AGAM</name>
<proteinExistence type="predicted"/>
<evidence type="ECO:0000313" key="1">
    <source>
        <dbReference type="EMBL" id="TFK53966.1"/>
    </source>
</evidence>
<accession>A0A5C3NC16</accession>
<gene>
    <name evidence="1" type="ORF">OE88DRAFT_1135673</name>
</gene>
<evidence type="ECO:0000313" key="2">
    <source>
        <dbReference type="Proteomes" id="UP000305948"/>
    </source>
</evidence>